<keyword evidence="3" id="KW-0597">Phosphoprotein</keyword>
<name>A0A6G2CQM0_9FIRM</name>
<dbReference type="Gene3D" id="1.10.287.130">
    <property type="match status" value="1"/>
</dbReference>
<sequence>MPLIISYLIFLNSKLHDFDEKIKMSLQETGFSMAHSVLIKEKLITHDNDGSIQKYTLDFIENLNNVDLIVVADMNGIKYSHLDESQIGQVYVGSDKQKVLATGERYFSIMEGSQGKTLRWFEPIFDEQQQIGFVMVGKYYRDITVANTDIMRNYVLLCLSVIGLAGIGAKFFSSSIQKRMLNMEPEEIARLYRQKKIIIESVADGIIALDASQHVIELNNRCNMMIPDFNVTSLIQRLEPYIDSYTDFTMKEFIIQDKRLFINLHHLFQNEVYLGSVITLMDRNNIHDIAKEITGIDEVIKNLRVTIHEFKNNLHVILGLIQLDKVEEAKSYILTLQQTRAETEVKFHSIEDPLIRALLMSRSLVAKERQIEFTLTEESFLYPTHQSITAYDLVTIIGNLLENAFEACSSLETSSKKVEISLYEDETSLEIQVRDNGEKINPAFKDKLFESGISTKGEHRGIGLFLVKNRVELYHGTIEIEDFDEEKIFVIMINKGEYDG</sequence>
<dbReference type="InterPro" id="IPR005467">
    <property type="entry name" value="His_kinase_dom"/>
</dbReference>
<reference evidence="10" key="1">
    <citation type="journal article" date="2019" name="Nat. Med.">
        <title>A library of human gut bacterial isolates paired with longitudinal multiomics data enables mechanistic microbiome research.</title>
        <authorList>
            <person name="Poyet M."/>
            <person name="Groussin M."/>
            <person name="Gibbons S.M."/>
            <person name="Avila-Pacheco J."/>
            <person name="Jiang X."/>
            <person name="Kearney S.M."/>
            <person name="Perrotta A.R."/>
            <person name="Berdy B."/>
            <person name="Zhao S."/>
            <person name="Lieberman T.D."/>
            <person name="Swanson P.K."/>
            <person name="Smith M."/>
            <person name="Roesemann S."/>
            <person name="Alexander J.E."/>
            <person name="Rich S.A."/>
            <person name="Livny J."/>
            <person name="Vlamakis H."/>
            <person name="Clish C."/>
            <person name="Bullock K."/>
            <person name="Deik A."/>
            <person name="Scott J."/>
            <person name="Pierce K.A."/>
            <person name="Xavier R.J."/>
            <person name="Alm E.J."/>
        </authorList>
    </citation>
    <scope>NUCLEOTIDE SEQUENCE</scope>
    <source>
        <strain evidence="10">BIOML-A179</strain>
    </source>
</reference>
<evidence type="ECO:0000256" key="5">
    <source>
        <dbReference type="ARBA" id="ARBA00022777"/>
    </source>
</evidence>
<dbReference type="PROSITE" id="PS50109">
    <property type="entry name" value="HIS_KIN"/>
    <property type="match status" value="1"/>
</dbReference>
<evidence type="ECO:0000256" key="3">
    <source>
        <dbReference type="ARBA" id="ARBA00022553"/>
    </source>
</evidence>
<dbReference type="SUPFAM" id="SSF103190">
    <property type="entry name" value="Sensory domain-like"/>
    <property type="match status" value="1"/>
</dbReference>
<dbReference type="InterPro" id="IPR003594">
    <property type="entry name" value="HATPase_dom"/>
</dbReference>
<keyword evidence="6" id="KW-1133">Transmembrane helix</keyword>
<dbReference type="Gene3D" id="3.30.565.10">
    <property type="entry name" value="Histidine kinase-like ATPase, C-terminal domain"/>
    <property type="match status" value="1"/>
</dbReference>
<dbReference type="InterPro" id="IPR033463">
    <property type="entry name" value="sCache_3"/>
</dbReference>
<dbReference type="EMBL" id="WMQV01000035">
    <property type="protein sequence ID" value="MTL95214.1"/>
    <property type="molecule type" value="Genomic_DNA"/>
</dbReference>
<dbReference type="Pfam" id="PF02518">
    <property type="entry name" value="HATPase_c"/>
    <property type="match status" value="1"/>
</dbReference>
<evidence type="ECO:0000256" key="6">
    <source>
        <dbReference type="ARBA" id="ARBA00022989"/>
    </source>
</evidence>
<proteinExistence type="predicted"/>
<dbReference type="Gene3D" id="3.30.450.20">
    <property type="entry name" value="PAS domain"/>
    <property type="match status" value="2"/>
</dbReference>
<protein>
    <submittedName>
        <fullName evidence="10">GHKL domain-containing protein</fullName>
    </submittedName>
</protein>
<dbReference type="InterPro" id="IPR029151">
    <property type="entry name" value="Sensor-like_sf"/>
</dbReference>
<evidence type="ECO:0000256" key="2">
    <source>
        <dbReference type="ARBA" id="ARBA00022475"/>
    </source>
</evidence>
<evidence type="ECO:0000256" key="4">
    <source>
        <dbReference type="ARBA" id="ARBA00022692"/>
    </source>
</evidence>
<dbReference type="GO" id="GO:0000155">
    <property type="term" value="F:phosphorelay sensor kinase activity"/>
    <property type="evidence" value="ECO:0007669"/>
    <property type="project" value="TreeGrafter"/>
</dbReference>
<dbReference type="AlphaFoldDB" id="A0A6G2CQM0"/>
<keyword evidence="5" id="KW-0418">Kinase</keyword>
<evidence type="ECO:0000313" key="10">
    <source>
        <dbReference type="EMBL" id="MTL95214.1"/>
    </source>
</evidence>
<organism evidence="10">
    <name type="scientific">Turicibacter sanguinis</name>
    <dbReference type="NCBI Taxonomy" id="154288"/>
    <lineage>
        <taxon>Bacteria</taxon>
        <taxon>Bacillati</taxon>
        <taxon>Bacillota</taxon>
        <taxon>Erysipelotrichia</taxon>
        <taxon>Erysipelotrichales</taxon>
        <taxon>Turicibacteraceae</taxon>
        <taxon>Turicibacter</taxon>
    </lineage>
</organism>
<dbReference type="Pfam" id="PF17203">
    <property type="entry name" value="sCache_3_2"/>
    <property type="match status" value="1"/>
</dbReference>
<keyword evidence="5" id="KW-0808">Transferase</keyword>
<evidence type="ECO:0000256" key="1">
    <source>
        <dbReference type="ARBA" id="ARBA00004651"/>
    </source>
</evidence>
<dbReference type="SMART" id="SM00387">
    <property type="entry name" value="HATPase_c"/>
    <property type="match status" value="1"/>
</dbReference>
<comment type="caution">
    <text evidence="10">The sequence shown here is derived from an EMBL/GenBank/DDBJ whole genome shotgun (WGS) entry which is preliminary data.</text>
</comment>
<dbReference type="InterPro" id="IPR036890">
    <property type="entry name" value="HATPase_C_sf"/>
</dbReference>
<evidence type="ECO:0000256" key="7">
    <source>
        <dbReference type="ARBA" id="ARBA00023012"/>
    </source>
</evidence>
<dbReference type="GO" id="GO:0005886">
    <property type="term" value="C:plasma membrane"/>
    <property type="evidence" value="ECO:0007669"/>
    <property type="project" value="UniProtKB-SubCell"/>
</dbReference>
<dbReference type="PANTHER" id="PTHR43547">
    <property type="entry name" value="TWO-COMPONENT HISTIDINE KINASE"/>
    <property type="match status" value="1"/>
</dbReference>
<accession>A0A6G2CQM0</accession>
<comment type="subcellular location">
    <subcellularLocation>
        <location evidence="1">Cell membrane</location>
        <topology evidence="1">Multi-pass membrane protein</topology>
    </subcellularLocation>
</comment>
<keyword evidence="4" id="KW-0812">Transmembrane</keyword>
<keyword evidence="7" id="KW-0902">Two-component regulatory system</keyword>
<feature type="domain" description="Histidine kinase" evidence="9">
    <location>
        <begin position="284"/>
        <end position="497"/>
    </location>
</feature>
<gene>
    <name evidence="10" type="ORF">GMA64_11805</name>
</gene>
<keyword evidence="2" id="KW-1003">Cell membrane</keyword>
<dbReference type="InterPro" id="IPR039506">
    <property type="entry name" value="SPOB_a"/>
</dbReference>
<dbReference type="Pfam" id="PF14689">
    <property type="entry name" value="SPOB_a"/>
    <property type="match status" value="1"/>
</dbReference>
<evidence type="ECO:0000256" key="8">
    <source>
        <dbReference type="ARBA" id="ARBA00023136"/>
    </source>
</evidence>
<keyword evidence="8" id="KW-0472">Membrane</keyword>
<evidence type="ECO:0000259" key="9">
    <source>
        <dbReference type="PROSITE" id="PS50109"/>
    </source>
</evidence>
<dbReference type="SUPFAM" id="SSF55874">
    <property type="entry name" value="ATPase domain of HSP90 chaperone/DNA topoisomerase II/histidine kinase"/>
    <property type="match status" value="1"/>
</dbReference>
<dbReference type="PANTHER" id="PTHR43547:SF10">
    <property type="entry name" value="SENSOR HISTIDINE KINASE DCUS"/>
    <property type="match status" value="1"/>
</dbReference>